<gene>
    <name evidence="8" type="primary">glyQS</name>
    <name evidence="10" type="ORF">A2531_05720</name>
</gene>
<dbReference type="GO" id="GO:0070062">
    <property type="term" value="C:extracellular exosome"/>
    <property type="evidence" value="ECO:0007669"/>
    <property type="project" value="UniProtKB-ARBA"/>
</dbReference>
<evidence type="ECO:0000256" key="4">
    <source>
        <dbReference type="ARBA" id="ARBA00022741"/>
    </source>
</evidence>
<dbReference type="AlphaFoldDB" id="A0A1F5TNY7"/>
<keyword evidence="4 8" id="KW-0547">Nucleotide-binding</keyword>
<dbReference type="PRINTS" id="PR01043">
    <property type="entry name" value="TRNASYNTHGLY"/>
</dbReference>
<evidence type="ECO:0000256" key="3">
    <source>
        <dbReference type="ARBA" id="ARBA00022598"/>
    </source>
</evidence>
<evidence type="ECO:0000256" key="1">
    <source>
        <dbReference type="ARBA" id="ARBA00008226"/>
    </source>
</evidence>
<dbReference type="GO" id="GO:0004081">
    <property type="term" value="F:bis(5'-nucleosyl)-tetraphosphatase (asymmetrical) activity"/>
    <property type="evidence" value="ECO:0007669"/>
    <property type="project" value="UniProtKB-ARBA"/>
</dbReference>
<dbReference type="CDD" id="cd00858">
    <property type="entry name" value="GlyRS_anticodon"/>
    <property type="match status" value="1"/>
</dbReference>
<feature type="domain" description="Aminoacyl-transfer RNA synthetases class-II family profile" evidence="9">
    <location>
        <begin position="7"/>
        <end position="367"/>
    </location>
</feature>
<comment type="function">
    <text evidence="8">Catalyzes the attachment of glycine to tRNA(Gly).</text>
</comment>
<dbReference type="Proteomes" id="UP000177579">
    <property type="component" value="Unassembled WGS sequence"/>
</dbReference>
<comment type="catalytic activity">
    <reaction evidence="8">
        <text>tRNA(Gly) + glycine + ATP = glycyl-tRNA(Gly) + AMP + diphosphate</text>
        <dbReference type="Rhea" id="RHEA:16013"/>
        <dbReference type="Rhea" id="RHEA-COMP:9664"/>
        <dbReference type="Rhea" id="RHEA-COMP:9683"/>
        <dbReference type="ChEBI" id="CHEBI:30616"/>
        <dbReference type="ChEBI" id="CHEBI:33019"/>
        <dbReference type="ChEBI" id="CHEBI:57305"/>
        <dbReference type="ChEBI" id="CHEBI:78442"/>
        <dbReference type="ChEBI" id="CHEBI:78522"/>
        <dbReference type="ChEBI" id="CHEBI:456215"/>
        <dbReference type="EC" id="6.1.1.14"/>
    </reaction>
</comment>
<dbReference type="GO" id="GO:0004820">
    <property type="term" value="F:glycine-tRNA ligase activity"/>
    <property type="evidence" value="ECO:0007669"/>
    <property type="project" value="UniProtKB-UniRule"/>
</dbReference>
<dbReference type="PANTHER" id="PTHR10745:SF8">
    <property type="entry name" value="DNA POLYMERASE SUBUNIT GAMMA-2, MITOCHONDRIAL"/>
    <property type="match status" value="1"/>
</dbReference>
<feature type="binding site" evidence="8">
    <location>
        <begin position="207"/>
        <end position="209"/>
    </location>
    <ligand>
        <name>ATP</name>
        <dbReference type="ChEBI" id="CHEBI:30616"/>
    </ligand>
</feature>
<dbReference type="Pfam" id="PF00587">
    <property type="entry name" value="tRNA-synt_2b"/>
    <property type="match status" value="1"/>
</dbReference>
<dbReference type="HAMAP" id="MF_00253_B">
    <property type="entry name" value="Gly_tRNA_synth_B"/>
    <property type="match status" value="1"/>
</dbReference>
<dbReference type="InterPro" id="IPR045864">
    <property type="entry name" value="aa-tRNA-synth_II/BPL/LPL"/>
</dbReference>
<evidence type="ECO:0000259" key="9">
    <source>
        <dbReference type="PROSITE" id="PS50862"/>
    </source>
</evidence>
<feature type="binding site" evidence="8">
    <location>
        <begin position="289"/>
        <end position="290"/>
    </location>
    <ligand>
        <name>ATP</name>
        <dbReference type="ChEBI" id="CHEBI:30616"/>
    </ligand>
</feature>
<evidence type="ECO:0000256" key="5">
    <source>
        <dbReference type="ARBA" id="ARBA00022840"/>
    </source>
</evidence>
<feature type="binding site" evidence="8">
    <location>
        <begin position="222"/>
        <end position="226"/>
    </location>
    <ligand>
        <name>substrate</name>
    </ligand>
</feature>
<dbReference type="InterPro" id="IPR002314">
    <property type="entry name" value="aa-tRNA-synt_IIb"/>
</dbReference>
<dbReference type="GO" id="GO:1990742">
    <property type="term" value="C:microvesicle"/>
    <property type="evidence" value="ECO:0007669"/>
    <property type="project" value="UniProtKB-ARBA"/>
</dbReference>
<dbReference type="InterPro" id="IPR027031">
    <property type="entry name" value="Gly-tRNA_synthase/POLG2"/>
</dbReference>
<dbReference type="NCBIfam" id="NF003211">
    <property type="entry name" value="PRK04173.1"/>
    <property type="match status" value="1"/>
</dbReference>
<dbReference type="PROSITE" id="PS50862">
    <property type="entry name" value="AA_TRNA_LIGASE_II"/>
    <property type="match status" value="1"/>
</dbReference>
<comment type="caution">
    <text evidence="10">The sequence shown here is derived from an EMBL/GenBank/DDBJ whole genome shotgun (WGS) entry which is preliminary data.</text>
</comment>
<feature type="binding site" evidence="8">
    <location>
        <position position="102"/>
    </location>
    <ligand>
        <name>substrate</name>
    </ligand>
</feature>
<evidence type="ECO:0000256" key="7">
    <source>
        <dbReference type="ARBA" id="ARBA00023146"/>
    </source>
</evidence>
<feature type="binding site" evidence="8">
    <location>
        <position position="175"/>
    </location>
    <ligand>
        <name>substrate</name>
    </ligand>
</feature>
<organism evidence="10 11">
    <name type="scientific">Candidatus Falkowbacteria bacterium RIFOXYD2_FULL_34_120</name>
    <dbReference type="NCBI Taxonomy" id="1798007"/>
    <lineage>
        <taxon>Bacteria</taxon>
        <taxon>Candidatus Falkowiibacteriota</taxon>
    </lineage>
</organism>
<evidence type="ECO:0000313" key="10">
    <source>
        <dbReference type="EMBL" id="OGF40712.1"/>
    </source>
</evidence>
<feature type="binding site" evidence="8">
    <location>
        <begin position="217"/>
        <end position="222"/>
    </location>
    <ligand>
        <name>ATP</name>
        <dbReference type="ChEBI" id="CHEBI:30616"/>
    </ligand>
</feature>
<protein>
    <recommendedName>
        <fullName evidence="8">Glycine--tRNA ligase</fullName>
        <ecNumber evidence="8">6.1.1.14</ecNumber>
    </recommendedName>
    <alternativeName>
        <fullName evidence="8">Glycyl-tRNA synthetase</fullName>
        <shortName evidence="8">GlyRS</shortName>
    </alternativeName>
</protein>
<keyword evidence="2 8" id="KW-0963">Cytoplasm</keyword>
<dbReference type="FunFam" id="3.40.50.800:FF:000002">
    <property type="entry name" value="Glycine--tRNA ligase"/>
    <property type="match status" value="1"/>
</dbReference>
<evidence type="ECO:0000256" key="2">
    <source>
        <dbReference type="ARBA" id="ARBA00022490"/>
    </source>
</evidence>
<dbReference type="InterPro" id="IPR022961">
    <property type="entry name" value="Gly_tRNA_ligase_bac"/>
</dbReference>
<dbReference type="GO" id="GO:0006426">
    <property type="term" value="P:glycyl-tRNA aminoacylation"/>
    <property type="evidence" value="ECO:0007669"/>
    <property type="project" value="UniProtKB-UniRule"/>
</dbReference>
<dbReference type="Gene3D" id="3.40.50.800">
    <property type="entry name" value="Anticodon-binding domain"/>
    <property type="match status" value="1"/>
</dbReference>
<comment type="similarity">
    <text evidence="1 8">Belongs to the class-II aminoacyl-tRNA synthetase family.</text>
</comment>
<proteinExistence type="inferred from homology"/>
<dbReference type="GO" id="GO:0005524">
    <property type="term" value="F:ATP binding"/>
    <property type="evidence" value="ECO:0007669"/>
    <property type="project" value="UniProtKB-UniRule"/>
</dbReference>
<keyword evidence="3 8" id="KW-0436">Ligase</keyword>
<comment type="subcellular location">
    <subcellularLocation>
        <location evidence="8">Cytoplasm</location>
    </subcellularLocation>
</comment>
<dbReference type="GO" id="GO:0015966">
    <property type="term" value="P:diadenosine tetraphosphate biosynthetic process"/>
    <property type="evidence" value="ECO:0007669"/>
    <property type="project" value="UniProtKB-ARBA"/>
</dbReference>
<evidence type="ECO:0000313" key="11">
    <source>
        <dbReference type="Proteomes" id="UP000177579"/>
    </source>
</evidence>
<feature type="binding site" evidence="8">
    <location>
        <begin position="329"/>
        <end position="333"/>
    </location>
    <ligand>
        <name>substrate</name>
    </ligand>
</feature>
<reference evidence="10 11" key="1">
    <citation type="journal article" date="2016" name="Nat. Commun.">
        <title>Thousands of microbial genomes shed light on interconnected biogeochemical processes in an aquifer system.</title>
        <authorList>
            <person name="Anantharaman K."/>
            <person name="Brown C.T."/>
            <person name="Hug L.A."/>
            <person name="Sharon I."/>
            <person name="Castelle C.J."/>
            <person name="Probst A.J."/>
            <person name="Thomas B.C."/>
            <person name="Singh A."/>
            <person name="Wilkins M.J."/>
            <person name="Karaoz U."/>
            <person name="Brodie E.L."/>
            <person name="Williams K.H."/>
            <person name="Hubbard S.S."/>
            <person name="Banfield J.F."/>
        </authorList>
    </citation>
    <scope>NUCLEOTIDE SEQUENCE [LARGE SCALE GENOMIC DNA]</scope>
</reference>
<dbReference type="InterPro" id="IPR002315">
    <property type="entry name" value="tRNA-synt_gly"/>
</dbReference>
<dbReference type="SUPFAM" id="SSF52954">
    <property type="entry name" value="Class II aaRS ABD-related"/>
    <property type="match status" value="1"/>
</dbReference>
<dbReference type="Gene3D" id="3.30.930.10">
    <property type="entry name" value="Bira Bifunctional Protein, Domain 2"/>
    <property type="match status" value="1"/>
</dbReference>
<evidence type="ECO:0000256" key="6">
    <source>
        <dbReference type="ARBA" id="ARBA00022917"/>
    </source>
</evidence>
<dbReference type="InterPro" id="IPR033731">
    <property type="entry name" value="GlyRS-like_core"/>
</dbReference>
<accession>A0A1F5TNY7</accession>
<dbReference type="InterPro" id="IPR004154">
    <property type="entry name" value="Anticodon-bd"/>
</dbReference>
<keyword evidence="7 8" id="KW-0030">Aminoacyl-tRNA synthetase</keyword>
<dbReference type="InterPro" id="IPR036621">
    <property type="entry name" value="Anticodon-bd_dom_sf"/>
</dbReference>
<dbReference type="PANTHER" id="PTHR10745">
    <property type="entry name" value="GLYCYL-TRNA SYNTHETASE/DNA POLYMERASE SUBUNIT GAMMA-2"/>
    <property type="match status" value="1"/>
</dbReference>
<dbReference type="EC" id="6.1.1.14" evidence="8"/>
<name>A0A1F5TNY7_9BACT</name>
<keyword evidence="5 8" id="KW-0067">ATP-binding</keyword>
<dbReference type="CDD" id="cd00774">
    <property type="entry name" value="GlyRS-like_core"/>
    <property type="match status" value="1"/>
</dbReference>
<comment type="subunit">
    <text evidence="8">Homodimer.</text>
</comment>
<feature type="binding site" evidence="8">
    <location>
        <begin position="333"/>
        <end position="336"/>
    </location>
    <ligand>
        <name>ATP</name>
        <dbReference type="ChEBI" id="CHEBI:30616"/>
    </ligand>
</feature>
<keyword evidence="6 8" id="KW-0648">Protein biosynthesis</keyword>
<dbReference type="Pfam" id="PF03129">
    <property type="entry name" value="HGTP_anticodon"/>
    <property type="match status" value="1"/>
</dbReference>
<dbReference type="NCBIfam" id="TIGR00389">
    <property type="entry name" value="glyS_dimeric"/>
    <property type="match status" value="1"/>
</dbReference>
<dbReference type="SUPFAM" id="SSF55681">
    <property type="entry name" value="Class II aaRS and biotin synthetases"/>
    <property type="match status" value="1"/>
</dbReference>
<dbReference type="GO" id="GO:0005737">
    <property type="term" value="C:cytoplasm"/>
    <property type="evidence" value="ECO:0007669"/>
    <property type="project" value="UniProtKB-SubCell"/>
</dbReference>
<sequence length="462" mass="54100">MKKEQNDLMQKIVSLCKRRGFIYPSSEIYGGFAAVYDYGPYGVELENAVKREWWRAMVQLRDDIVGLDSSIFMHPRVWEASGHVGGFSDPLAECKNCHARLRVDHLLEDVGAAADEKMSEEEINKIFTEHKEKIKCPNCGKSDFSDAKKFNLLVKSNLGNFTGDWDKEPSYLRGETCQGIYINYKNILDSARVKVPFGIAQIGKAFRNEITARQFVFRTREFEQMEMQYFTHPENEMEEYEKLRQARWQYYLNLGFKEENIKWHKHENLVFYAKEAYDIEYNYPFGFKELEGVHARGNYDLSQHSKFSGQELNYIDPKTSEKYVPHIIESSVGVGRTVLAALCEAYTEEKMEDGERIVMKFPRKLAPVKIAVFPLLKNKPELVEKAREIYDLLKMDYMCEFDDNGNVGKRYRRQDEIGTPFCVTIDFDTIEKDNTVTVRDRDTMAQERVQVDELDKYFREKF</sequence>
<evidence type="ECO:0000256" key="8">
    <source>
        <dbReference type="HAMAP-Rule" id="MF_00253"/>
    </source>
</evidence>
<dbReference type="InterPro" id="IPR006195">
    <property type="entry name" value="aa-tRNA-synth_II"/>
</dbReference>
<dbReference type="EMBL" id="MFGO01000023">
    <property type="protein sequence ID" value="OGF40712.1"/>
    <property type="molecule type" value="Genomic_DNA"/>
</dbReference>